<organism evidence="4 5">
    <name type="scientific">Listeria booriae</name>
    <dbReference type="NCBI Taxonomy" id="1552123"/>
    <lineage>
        <taxon>Bacteria</taxon>
        <taxon>Bacillati</taxon>
        <taxon>Bacillota</taxon>
        <taxon>Bacilli</taxon>
        <taxon>Bacillales</taxon>
        <taxon>Listeriaceae</taxon>
        <taxon>Listeria</taxon>
    </lineage>
</organism>
<dbReference type="RefSeq" id="WP_185534990.1">
    <property type="nucleotide sequence ID" value="NZ_JAARXI010000001.1"/>
</dbReference>
<evidence type="ECO:0000313" key="4">
    <source>
        <dbReference type="EMBL" id="MBC2115486.1"/>
    </source>
</evidence>
<name>A0A7X0YKD1_9LIST</name>
<keyword evidence="2" id="KW-0255">Endonuclease</keyword>
<dbReference type="InterPro" id="IPR037057">
    <property type="entry name" value="DNA_rep_MutH/T2_RE_sf"/>
</dbReference>
<proteinExistence type="predicted"/>
<dbReference type="InterPro" id="IPR011335">
    <property type="entry name" value="Restrct_endonuc-II-like"/>
</dbReference>
<dbReference type="AlphaFoldDB" id="A0A7X0YKD1"/>
<evidence type="ECO:0000256" key="1">
    <source>
        <dbReference type="ARBA" id="ARBA00022722"/>
    </source>
</evidence>
<evidence type="ECO:0000256" key="3">
    <source>
        <dbReference type="ARBA" id="ARBA00022801"/>
    </source>
</evidence>
<dbReference type="CDD" id="cd22355">
    <property type="entry name" value="Sau3AI_C"/>
    <property type="match status" value="1"/>
</dbReference>
<dbReference type="SUPFAM" id="SSF52980">
    <property type="entry name" value="Restriction endonuclease-like"/>
    <property type="match status" value="1"/>
</dbReference>
<dbReference type="Proteomes" id="UP000529446">
    <property type="component" value="Unassembled WGS sequence"/>
</dbReference>
<gene>
    <name evidence="4" type="ORF">HCB06_02535</name>
</gene>
<dbReference type="EMBL" id="JAARXI010000001">
    <property type="protein sequence ID" value="MBC2115486.1"/>
    <property type="molecule type" value="Genomic_DNA"/>
</dbReference>
<keyword evidence="3" id="KW-0378">Hydrolase</keyword>
<dbReference type="GO" id="GO:0016787">
    <property type="term" value="F:hydrolase activity"/>
    <property type="evidence" value="ECO:0007669"/>
    <property type="project" value="UniProtKB-KW"/>
</dbReference>
<reference evidence="4 5" key="1">
    <citation type="submission" date="2020-03" db="EMBL/GenBank/DDBJ databases">
        <title>Soil Listeria distribution.</title>
        <authorList>
            <person name="Liao J."/>
            <person name="Wiedmann M."/>
        </authorList>
    </citation>
    <scope>NUCLEOTIDE SEQUENCE [LARGE SCALE GENOMIC DNA]</scope>
    <source>
        <strain evidence="4 5">FSL L7-0360</strain>
    </source>
</reference>
<evidence type="ECO:0000256" key="2">
    <source>
        <dbReference type="ARBA" id="ARBA00022759"/>
    </source>
</evidence>
<dbReference type="Gene3D" id="3.40.600.10">
    <property type="entry name" value="DNA mismatch repair MutH/Restriction endonuclease, type II"/>
    <property type="match status" value="1"/>
</dbReference>
<accession>A0A7X0YKD1</accession>
<dbReference type="GO" id="GO:0004519">
    <property type="term" value="F:endonuclease activity"/>
    <property type="evidence" value="ECO:0007669"/>
    <property type="project" value="UniProtKB-KW"/>
</dbReference>
<keyword evidence="1" id="KW-0540">Nuclease</keyword>
<protein>
    <submittedName>
        <fullName evidence="4">DNA mismatch repair protein MutH</fullName>
    </submittedName>
</protein>
<dbReference type="GO" id="GO:0003677">
    <property type="term" value="F:DNA binding"/>
    <property type="evidence" value="ECO:0007669"/>
    <property type="project" value="InterPro"/>
</dbReference>
<evidence type="ECO:0000313" key="5">
    <source>
        <dbReference type="Proteomes" id="UP000529446"/>
    </source>
</evidence>
<sequence length="235" mass="27498">MNMDERLMVAQAEIDRKINTYKGKKVSELKKSLFISLEDNKASFVKLARKMLAITNNRIDLRDEEFDAVLKTVRLTGMEKPAEAMSFMPVNFQEWTDTETWEESSLYKYFNRKVLVLFVFQQYTLGKRVDDNEITFLDAKVWKMPEYDLNHGLKEVWDETRYLVKEQKLVIKPVQRKNGSIINTNNLPSSNFNTLGHLRPGAKNGDDKVILPTGQSIVKQKFWFNIDYVKEILES</sequence>
<comment type="caution">
    <text evidence="4">The sequence shown here is derived from an EMBL/GenBank/DDBJ whole genome shotgun (WGS) entry which is preliminary data.</text>
</comment>